<dbReference type="Proteomes" id="UP001341840">
    <property type="component" value="Unassembled WGS sequence"/>
</dbReference>
<name>A0ABU6YKZ3_9FABA</name>
<evidence type="ECO:0000313" key="1">
    <source>
        <dbReference type="EMBL" id="MED6210654.1"/>
    </source>
</evidence>
<accession>A0ABU6YKZ3</accession>
<proteinExistence type="predicted"/>
<sequence length="291" mass="34154">MWQLSQHDGFLNWTLLYMYEGVAPTYRSFLLLEEDEIQIMERHMGIFCLEDINITHFHITRCRAVSRKWRQILTSFEFLHKSYKLNMDSFPSSSMSSFLTGMSTTYCIIHAFKRYLDDPLIFYTVYSSATKRWSDFEACEGNLTRLGSEYVSLGGEVSWINYTGDNFESPDSVITYSIIDASWRKMCIPAKCKSGSHKLLNFKGQVSIASYPTDDNQYMITVRSITYRIDGSLRWKGQLKLEGLRRYEQPKFFIHEDLITLTEETEEIGTGQREILLSRIQESKDYLRRHL</sequence>
<comment type="caution">
    <text evidence="1">The sequence shown here is derived from an EMBL/GenBank/DDBJ whole genome shotgun (WGS) entry which is preliminary data.</text>
</comment>
<protein>
    <recommendedName>
        <fullName evidence="3">F-box associated domain-containing protein</fullName>
    </recommendedName>
</protein>
<gene>
    <name evidence="1" type="ORF">PIB30_066213</name>
</gene>
<evidence type="ECO:0000313" key="2">
    <source>
        <dbReference type="Proteomes" id="UP001341840"/>
    </source>
</evidence>
<reference evidence="1 2" key="1">
    <citation type="journal article" date="2023" name="Plants (Basel)">
        <title>Bridging the Gap: Combining Genomics and Transcriptomics Approaches to Understand Stylosanthes scabra, an Orphan Legume from the Brazilian Caatinga.</title>
        <authorList>
            <person name="Ferreira-Neto J.R.C."/>
            <person name="da Silva M.D."/>
            <person name="Binneck E."/>
            <person name="de Melo N.F."/>
            <person name="da Silva R.H."/>
            <person name="de Melo A.L.T.M."/>
            <person name="Pandolfi V."/>
            <person name="Bustamante F.O."/>
            <person name="Brasileiro-Vidal A.C."/>
            <person name="Benko-Iseppon A.M."/>
        </authorList>
    </citation>
    <scope>NUCLEOTIDE SEQUENCE [LARGE SCALE GENOMIC DNA]</scope>
    <source>
        <tissue evidence="1">Leaves</tissue>
    </source>
</reference>
<dbReference type="EMBL" id="JASCZI010242327">
    <property type="protein sequence ID" value="MED6210654.1"/>
    <property type="molecule type" value="Genomic_DNA"/>
</dbReference>
<evidence type="ECO:0008006" key="3">
    <source>
        <dbReference type="Google" id="ProtNLM"/>
    </source>
</evidence>
<organism evidence="1 2">
    <name type="scientific">Stylosanthes scabra</name>
    <dbReference type="NCBI Taxonomy" id="79078"/>
    <lineage>
        <taxon>Eukaryota</taxon>
        <taxon>Viridiplantae</taxon>
        <taxon>Streptophyta</taxon>
        <taxon>Embryophyta</taxon>
        <taxon>Tracheophyta</taxon>
        <taxon>Spermatophyta</taxon>
        <taxon>Magnoliopsida</taxon>
        <taxon>eudicotyledons</taxon>
        <taxon>Gunneridae</taxon>
        <taxon>Pentapetalae</taxon>
        <taxon>rosids</taxon>
        <taxon>fabids</taxon>
        <taxon>Fabales</taxon>
        <taxon>Fabaceae</taxon>
        <taxon>Papilionoideae</taxon>
        <taxon>50 kb inversion clade</taxon>
        <taxon>dalbergioids sensu lato</taxon>
        <taxon>Dalbergieae</taxon>
        <taxon>Pterocarpus clade</taxon>
        <taxon>Stylosanthes</taxon>
    </lineage>
</organism>
<keyword evidence="2" id="KW-1185">Reference proteome</keyword>